<gene>
    <name evidence="8" type="ORF">PX52LOC_06152</name>
</gene>
<keyword evidence="6 7" id="KW-0472">Membrane</keyword>
<feature type="transmembrane region" description="Helical" evidence="7">
    <location>
        <begin position="118"/>
        <end position="141"/>
    </location>
</feature>
<organism evidence="8 9">
    <name type="scientific">Limnoglobus roseus</name>
    <dbReference type="NCBI Taxonomy" id="2598579"/>
    <lineage>
        <taxon>Bacteria</taxon>
        <taxon>Pseudomonadati</taxon>
        <taxon>Planctomycetota</taxon>
        <taxon>Planctomycetia</taxon>
        <taxon>Gemmatales</taxon>
        <taxon>Gemmataceae</taxon>
        <taxon>Limnoglobus</taxon>
    </lineage>
</organism>
<feature type="transmembrane region" description="Helical" evidence="7">
    <location>
        <begin position="12"/>
        <end position="33"/>
    </location>
</feature>
<sequence>MNDQGRPAGVPFRLAGMMFLQYAALGAWIVTLSSWLVQPAGQGGLGFSSQQTAFLYATQAIGGLVAPFITGLLADRFFASEKLVGTMHLFMAGSMVGIGQVAKSFAGENANPPVACLYLFFALLGYSIASVFAITVGNSMAMRTLANPQKSFGPVRSMGTLGWIVSSNVVERFFRLQSEDLFAVSAACHVILGLLAWKLPHTPPKGRGRPIPEVMGLPAMKLFRDPSFIVFAAVAFLIQMMQQFYTVFATPYLLDLGMANPVAKLSLAQFVEMGCMASLSFMVVRFGLKTTMIVGLLAWVLRNSVLMGGNIPAITAVAIPMHGVSYTFFSIVAALYIDKEAPPHLRAGAQALLTFVAGGPGTLLGFFLGGWVKDAHTHGPTTDWPAVWLVPVVGCTVATIVFIVFFHEPKVPQPADGTPTPELLPENP</sequence>
<evidence type="ECO:0000256" key="4">
    <source>
        <dbReference type="ARBA" id="ARBA00022692"/>
    </source>
</evidence>
<dbReference type="GO" id="GO:0015212">
    <property type="term" value="F:cytidine transmembrane transporter activity"/>
    <property type="evidence" value="ECO:0007669"/>
    <property type="project" value="TreeGrafter"/>
</dbReference>
<evidence type="ECO:0000313" key="8">
    <source>
        <dbReference type="EMBL" id="QEL19095.1"/>
    </source>
</evidence>
<evidence type="ECO:0000256" key="1">
    <source>
        <dbReference type="ARBA" id="ARBA00004651"/>
    </source>
</evidence>
<dbReference type="KEGG" id="lrs:PX52LOC_06152"/>
<keyword evidence="9" id="KW-1185">Reference proteome</keyword>
<comment type="subcellular location">
    <subcellularLocation>
        <location evidence="1">Cell membrane</location>
        <topology evidence="1">Multi-pass membrane protein</topology>
    </subcellularLocation>
</comment>
<dbReference type="InterPro" id="IPR036259">
    <property type="entry name" value="MFS_trans_sf"/>
</dbReference>
<dbReference type="Proteomes" id="UP000324974">
    <property type="component" value="Chromosome"/>
</dbReference>
<evidence type="ECO:0000256" key="6">
    <source>
        <dbReference type="ARBA" id="ARBA00023136"/>
    </source>
</evidence>
<dbReference type="SUPFAM" id="SSF103473">
    <property type="entry name" value="MFS general substrate transporter"/>
    <property type="match status" value="1"/>
</dbReference>
<evidence type="ECO:0000313" key="9">
    <source>
        <dbReference type="Proteomes" id="UP000324974"/>
    </source>
</evidence>
<keyword evidence="4 7" id="KW-0812">Transmembrane</keyword>
<dbReference type="GO" id="GO:0005886">
    <property type="term" value="C:plasma membrane"/>
    <property type="evidence" value="ECO:0007669"/>
    <property type="project" value="UniProtKB-SubCell"/>
</dbReference>
<feature type="transmembrane region" description="Helical" evidence="7">
    <location>
        <begin position="53"/>
        <end position="74"/>
    </location>
</feature>
<proteinExistence type="predicted"/>
<dbReference type="Gene3D" id="1.20.1250.20">
    <property type="entry name" value="MFS general substrate transporter like domains"/>
    <property type="match status" value="2"/>
</dbReference>
<reference evidence="9" key="1">
    <citation type="submission" date="2019-08" db="EMBL/GenBank/DDBJ databases">
        <title>Limnoglobus roseus gen. nov., sp. nov., a novel freshwater planctomycete with a giant genome from the family Gemmataceae.</title>
        <authorList>
            <person name="Kulichevskaya I.S."/>
            <person name="Naumoff D.G."/>
            <person name="Miroshnikov K."/>
            <person name="Ivanova A."/>
            <person name="Philippov D.A."/>
            <person name="Hakobyan A."/>
            <person name="Rijpstra I.C."/>
            <person name="Sinninghe Damste J.S."/>
            <person name="Liesack W."/>
            <person name="Dedysh S.N."/>
        </authorList>
    </citation>
    <scope>NUCLEOTIDE SEQUENCE [LARGE SCALE GENOMIC DNA]</scope>
    <source>
        <strain evidence="9">PX52</strain>
    </source>
</reference>
<keyword evidence="3" id="KW-1003">Cell membrane</keyword>
<keyword evidence="5 7" id="KW-1133">Transmembrane helix</keyword>
<feature type="transmembrane region" description="Helical" evidence="7">
    <location>
        <begin position="228"/>
        <end position="254"/>
    </location>
</feature>
<feature type="transmembrane region" description="Helical" evidence="7">
    <location>
        <begin position="275"/>
        <end position="301"/>
    </location>
</feature>
<keyword evidence="2" id="KW-0813">Transport</keyword>
<accession>A0A5C1AK99</accession>
<feature type="transmembrane region" description="Helical" evidence="7">
    <location>
        <begin position="349"/>
        <end position="372"/>
    </location>
</feature>
<dbReference type="PANTHER" id="PTHR23522:SF4">
    <property type="entry name" value="NUCLEOSIDE PERMEASE NUPG-RELATED"/>
    <property type="match status" value="1"/>
</dbReference>
<dbReference type="PANTHER" id="PTHR23522">
    <property type="entry name" value="BLL5896 PROTEIN"/>
    <property type="match status" value="1"/>
</dbReference>
<evidence type="ECO:0000256" key="5">
    <source>
        <dbReference type="ARBA" id="ARBA00022989"/>
    </source>
</evidence>
<evidence type="ECO:0000256" key="7">
    <source>
        <dbReference type="SAM" id="Phobius"/>
    </source>
</evidence>
<dbReference type="InterPro" id="IPR004740">
    <property type="entry name" value="Nuc_H_symport"/>
</dbReference>
<name>A0A5C1AK99_9BACT</name>
<feature type="transmembrane region" description="Helical" evidence="7">
    <location>
        <begin position="86"/>
        <end position="106"/>
    </location>
</feature>
<dbReference type="GO" id="GO:0015213">
    <property type="term" value="F:uridine transmembrane transporter activity"/>
    <property type="evidence" value="ECO:0007669"/>
    <property type="project" value="TreeGrafter"/>
</dbReference>
<feature type="transmembrane region" description="Helical" evidence="7">
    <location>
        <begin position="384"/>
        <end position="406"/>
    </location>
</feature>
<protein>
    <submittedName>
        <fullName evidence="8">MFS transporter</fullName>
    </submittedName>
</protein>
<evidence type="ECO:0000256" key="3">
    <source>
        <dbReference type="ARBA" id="ARBA00022475"/>
    </source>
</evidence>
<evidence type="ECO:0000256" key="2">
    <source>
        <dbReference type="ARBA" id="ARBA00022448"/>
    </source>
</evidence>
<feature type="transmembrane region" description="Helical" evidence="7">
    <location>
        <begin position="313"/>
        <end position="337"/>
    </location>
</feature>
<dbReference type="AlphaFoldDB" id="A0A5C1AK99"/>
<dbReference type="Pfam" id="PF03825">
    <property type="entry name" value="Nuc_H_symport"/>
    <property type="match status" value="1"/>
</dbReference>
<dbReference type="EMBL" id="CP042425">
    <property type="protein sequence ID" value="QEL19095.1"/>
    <property type="molecule type" value="Genomic_DNA"/>
</dbReference>